<evidence type="ECO:0000313" key="1">
    <source>
        <dbReference type="EMBL" id="CAG6648597.1"/>
    </source>
</evidence>
<protein>
    <submittedName>
        <fullName evidence="1">Uncharacterized protein</fullName>
    </submittedName>
</protein>
<proteinExistence type="predicted"/>
<accession>A0A8D8RHA4</accession>
<name>A0A8D8RHA4_9HEMI</name>
<sequence length="103" mass="11878">MRNETVSERTERYLEELDQVTDSSTLNGTSGRLSNYLTQNGTSGILFSYSALNGPSGRSSYTEWYKSNRYNVHNARLNDFHIISHCEILSFFFNDIQIRKLSI</sequence>
<dbReference type="AlphaFoldDB" id="A0A8D8RHA4"/>
<dbReference type="EMBL" id="HBUF01153051">
    <property type="protein sequence ID" value="CAG6648597.1"/>
    <property type="molecule type" value="Transcribed_RNA"/>
</dbReference>
<reference evidence="1" key="1">
    <citation type="submission" date="2021-05" db="EMBL/GenBank/DDBJ databases">
        <authorList>
            <person name="Alioto T."/>
            <person name="Alioto T."/>
            <person name="Gomez Garrido J."/>
        </authorList>
    </citation>
    <scope>NUCLEOTIDE SEQUENCE</scope>
</reference>
<organism evidence="1">
    <name type="scientific">Cacopsylla melanoneura</name>
    <dbReference type="NCBI Taxonomy" id="428564"/>
    <lineage>
        <taxon>Eukaryota</taxon>
        <taxon>Metazoa</taxon>
        <taxon>Ecdysozoa</taxon>
        <taxon>Arthropoda</taxon>
        <taxon>Hexapoda</taxon>
        <taxon>Insecta</taxon>
        <taxon>Pterygota</taxon>
        <taxon>Neoptera</taxon>
        <taxon>Paraneoptera</taxon>
        <taxon>Hemiptera</taxon>
        <taxon>Sternorrhyncha</taxon>
        <taxon>Psylloidea</taxon>
        <taxon>Psyllidae</taxon>
        <taxon>Psyllinae</taxon>
        <taxon>Cacopsylla</taxon>
    </lineage>
</organism>